<dbReference type="Gene3D" id="3.30.720.200">
    <property type="match status" value="1"/>
</dbReference>
<name>A0ABM1F7X1_PRICU</name>
<dbReference type="Proteomes" id="UP000695022">
    <property type="component" value="Unplaced"/>
</dbReference>
<evidence type="ECO:0000256" key="7">
    <source>
        <dbReference type="ARBA" id="ARBA00023146"/>
    </source>
</evidence>
<protein>
    <recommendedName>
        <fullName evidence="2">glycine--tRNA ligase</fullName>
        <ecNumber evidence="2">6.1.1.14</ecNumber>
    </recommendedName>
    <alternativeName>
        <fullName evidence="8">Diadenosine tetraphosphate synthetase</fullName>
    </alternativeName>
</protein>
<dbReference type="PROSITE" id="PS50862">
    <property type="entry name" value="AA_TRNA_LIGASE_II"/>
    <property type="match status" value="1"/>
</dbReference>
<dbReference type="Gene3D" id="3.30.930.10">
    <property type="entry name" value="Bira Bifunctional Protein, Domain 2"/>
    <property type="match status" value="1"/>
</dbReference>
<evidence type="ECO:0000256" key="3">
    <source>
        <dbReference type="ARBA" id="ARBA00022598"/>
    </source>
</evidence>
<dbReference type="EC" id="6.1.1.14" evidence="2"/>
<dbReference type="GeneID" id="106820544"/>
<keyword evidence="3" id="KW-0436">Ligase</keyword>
<dbReference type="InterPro" id="IPR002314">
    <property type="entry name" value="aa-tRNA-synt_IIb"/>
</dbReference>
<dbReference type="InterPro" id="IPR027031">
    <property type="entry name" value="Gly-tRNA_synthase/POLG2"/>
</dbReference>
<proteinExistence type="inferred from homology"/>
<keyword evidence="5" id="KW-0067">ATP-binding</keyword>
<dbReference type="Gene3D" id="3.30.40.230">
    <property type="match status" value="1"/>
</dbReference>
<dbReference type="CDD" id="cd00774">
    <property type="entry name" value="GlyRS-like_core"/>
    <property type="match status" value="1"/>
</dbReference>
<evidence type="ECO:0000313" key="10">
    <source>
        <dbReference type="Proteomes" id="UP000695022"/>
    </source>
</evidence>
<dbReference type="PANTHER" id="PTHR10745:SF0">
    <property type="entry name" value="GLYCINE--TRNA LIGASE"/>
    <property type="match status" value="1"/>
</dbReference>
<comment type="similarity">
    <text evidence="1">Belongs to the class-II aminoacyl-tRNA synthetase family.</text>
</comment>
<dbReference type="RefSeq" id="XP_014680542.1">
    <property type="nucleotide sequence ID" value="XM_014825056.1"/>
</dbReference>
<keyword evidence="10" id="KW-1185">Reference proteome</keyword>
<organism evidence="10 11">
    <name type="scientific">Priapulus caudatus</name>
    <name type="common">Priapulid worm</name>
    <dbReference type="NCBI Taxonomy" id="37621"/>
    <lineage>
        <taxon>Eukaryota</taxon>
        <taxon>Metazoa</taxon>
        <taxon>Ecdysozoa</taxon>
        <taxon>Scalidophora</taxon>
        <taxon>Priapulida</taxon>
        <taxon>Priapulimorpha</taxon>
        <taxon>Priapulimorphida</taxon>
        <taxon>Priapulidae</taxon>
        <taxon>Priapulus</taxon>
    </lineage>
</organism>
<gene>
    <name evidence="11" type="primary">LOC106820544</name>
</gene>
<dbReference type="PRINTS" id="PR01043">
    <property type="entry name" value="TRNASYNTHGLY"/>
</dbReference>
<keyword evidence="7" id="KW-0030">Aminoacyl-tRNA synthetase</keyword>
<evidence type="ECO:0000256" key="4">
    <source>
        <dbReference type="ARBA" id="ARBA00022741"/>
    </source>
</evidence>
<dbReference type="PANTHER" id="PTHR10745">
    <property type="entry name" value="GLYCYL-TRNA SYNTHETASE/DNA POLYMERASE SUBUNIT GAMMA-2"/>
    <property type="match status" value="1"/>
</dbReference>
<dbReference type="NCBIfam" id="TIGR00389">
    <property type="entry name" value="glyS_dimeric"/>
    <property type="match status" value="1"/>
</dbReference>
<evidence type="ECO:0000313" key="11">
    <source>
        <dbReference type="RefSeq" id="XP_014680542.1"/>
    </source>
</evidence>
<dbReference type="Pfam" id="PF00587">
    <property type="entry name" value="tRNA-synt_2b"/>
    <property type="match status" value="1"/>
</dbReference>
<evidence type="ECO:0000256" key="6">
    <source>
        <dbReference type="ARBA" id="ARBA00022917"/>
    </source>
</evidence>
<evidence type="ECO:0000256" key="2">
    <source>
        <dbReference type="ARBA" id="ARBA00012829"/>
    </source>
</evidence>
<dbReference type="InterPro" id="IPR006195">
    <property type="entry name" value="aa-tRNA-synth_II"/>
</dbReference>
<accession>A0ABM1F7X1</accession>
<dbReference type="InterPro" id="IPR033731">
    <property type="entry name" value="GlyRS-like_core"/>
</dbReference>
<evidence type="ECO:0000256" key="5">
    <source>
        <dbReference type="ARBA" id="ARBA00022840"/>
    </source>
</evidence>
<keyword evidence="4" id="KW-0547">Nucleotide-binding</keyword>
<dbReference type="InterPro" id="IPR002315">
    <property type="entry name" value="tRNA-synt_gly"/>
</dbReference>
<evidence type="ECO:0000256" key="8">
    <source>
        <dbReference type="ARBA" id="ARBA00030057"/>
    </source>
</evidence>
<dbReference type="InterPro" id="IPR045864">
    <property type="entry name" value="aa-tRNA-synth_II/BPL/LPL"/>
</dbReference>
<evidence type="ECO:0000256" key="1">
    <source>
        <dbReference type="ARBA" id="ARBA00008226"/>
    </source>
</evidence>
<sequence>MLEVDCSMLTLESVLIASGHVERFSDYMVKDVKTGECFRVDHIIKSALEKKRAEKKTTVEEKAEIDNILVRLDGFDKDQMTETLRRYGVRSPVTQNDVTDPIEFNLMFATQIGPSGHVRGYLRPETAQGIFVNFKRLLEFNQGRLPFAAAQIGTAFRNEISPRSGLVRVREFPMAEIEHFVDPACKRHPKFASVADIAVTMYSAARQMEGRAAETKTIGEAVAAGTIDNETLGYFMGRIYSFVLKIGCDPAQVRFRQHMGNEMAHYACDCWDLECKTSYGWIECVGCADRSCYDLTCHSRATGARLVAEKKLPEPKTVDIVECQPQKGELGRAFKKDARAVGDHLAALDAEAVAARLVSATWKSAGAATGRTRCRSSCADLAVLTRHALARGPEARYPPFVQQETTATK</sequence>
<reference evidence="11" key="1">
    <citation type="submission" date="2025-08" db="UniProtKB">
        <authorList>
            <consortium name="RefSeq"/>
        </authorList>
    </citation>
    <scope>IDENTIFICATION</scope>
</reference>
<keyword evidence="6" id="KW-0648">Protein biosynthesis</keyword>
<feature type="domain" description="Aminoacyl-transfer RNA synthetases class-II family profile" evidence="9">
    <location>
        <begin position="77"/>
        <end position="409"/>
    </location>
</feature>
<evidence type="ECO:0000259" key="9">
    <source>
        <dbReference type="PROSITE" id="PS50862"/>
    </source>
</evidence>
<dbReference type="SUPFAM" id="SSF55681">
    <property type="entry name" value="Class II aaRS and biotin synthetases"/>
    <property type="match status" value="1"/>
</dbReference>